<dbReference type="Proteomes" id="UP001054889">
    <property type="component" value="Unassembled WGS sequence"/>
</dbReference>
<name>A0AAV5F5Q8_ELECO</name>
<evidence type="ECO:0000256" key="1">
    <source>
        <dbReference type="SAM" id="MobiDB-lite"/>
    </source>
</evidence>
<proteinExistence type="predicted"/>
<evidence type="ECO:0000313" key="3">
    <source>
        <dbReference type="EMBL" id="GJN29710.1"/>
    </source>
</evidence>
<dbReference type="InterPro" id="IPR011676">
    <property type="entry name" value="DUF1618"/>
</dbReference>
<comment type="caution">
    <text evidence="3">The sequence shown here is derived from an EMBL/GenBank/DDBJ whole genome shotgun (WGS) entry which is preliminary data.</text>
</comment>
<dbReference type="Pfam" id="PF07762">
    <property type="entry name" value="DUF1618"/>
    <property type="match status" value="1"/>
</dbReference>
<gene>
    <name evidence="3" type="primary">gb17961</name>
    <name evidence="3" type="ORF">PR202_gb17961</name>
</gene>
<feature type="region of interest" description="Disordered" evidence="1">
    <location>
        <begin position="386"/>
        <end position="410"/>
    </location>
</feature>
<accession>A0AAV5F5Q8</accession>
<reference evidence="3" key="1">
    <citation type="journal article" date="2018" name="DNA Res.">
        <title>Multiple hybrid de novo genome assembly of finger millet, an orphan allotetraploid crop.</title>
        <authorList>
            <person name="Hatakeyama M."/>
            <person name="Aluri S."/>
            <person name="Balachadran M.T."/>
            <person name="Sivarajan S.R."/>
            <person name="Patrignani A."/>
            <person name="Gruter S."/>
            <person name="Poveda L."/>
            <person name="Shimizu-Inatsugi R."/>
            <person name="Baeten J."/>
            <person name="Francoijs K.J."/>
            <person name="Nataraja K.N."/>
            <person name="Reddy Y.A.N."/>
            <person name="Phadnis S."/>
            <person name="Ravikumar R.L."/>
            <person name="Schlapbach R."/>
            <person name="Sreeman S.M."/>
            <person name="Shimizu K.K."/>
        </authorList>
    </citation>
    <scope>NUCLEOTIDE SEQUENCE</scope>
</reference>
<reference evidence="3" key="2">
    <citation type="submission" date="2021-12" db="EMBL/GenBank/DDBJ databases">
        <title>Resequencing data analysis of finger millet.</title>
        <authorList>
            <person name="Hatakeyama M."/>
            <person name="Aluri S."/>
            <person name="Balachadran M.T."/>
            <person name="Sivarajan S.R."/>
            <person name="Poveda L."/>
            <person name="Shimizu-Inatsugi R."/>
            <person name="Schlapbach R."/>
            <person name="Sreeman S.M."/>
            <person name="Shimizu K.K."/>
        </authorList>
    </citation>
    <scope>NUCLEOTIDE SEQUENCE</scope>
</reference>
<sequence length="410" mass="44380">MAPFPKSFCPPALPDVVAAAYPDRTLLTVRAYIANRENATTATSYTSDGYSIQVTFVAAEPPGLSHICVHFPEDPELFMAPRVVATQGNLILLAVCIGSDPVELTIDNFIYSVDDSDGGGQAPPSLDLLPDPGHDISRACVGLVPSSRPGGTYSVVTLSPDDIGAMRFNLCVHHEKTGLWRTKTVYRKPSHADDGNHGLKPIIPFFPTKVIWLQGSTVAWVDIRRGVVLCDVLDDNKDPVADYIPLPEPLNGKNKEALESPGDPAFFRDVIGKQGSIKFVEMEYRYDPDFVPCGWKAVTRSWTVGSSEEGWRTDSVVDFTDVLENSAGMLSSLLCLEDSSSRSGGVLVGFKNVPLFSPTLCERDSVLYLMSKPNHRKAGGSVVAVDTSSNGYARGHDQPGPALERPNARS</sequence>
<evidence type="ECO:0000313" key="4">
    <source>
        <dbReference type="Proteomes" id="UP001054889"/>
    </source>
</evidence>
<dbReference type="PANTHER" id="PTHR33074">
    <property type="entry name" value="EXPRESSED PROTEIN-RELATED"/>
    <property type="match status" value="1"/>
</dbReference>
<keyword evidence="4" id="KW-1185">Reference proteome</keyword>
<dbReference type="EMBL" id="BQKI01000081">
    <property type="protein sequence ID" value="GJN29710.1"/>
    <property type="molecule type" value="Genomic_DNA"/>
</dbReference>
<protein>
    <recommendedName>
        <fullName evidence="2">DUF1618 domain-containing protein</fullName>
    </recommendedName>
</protein>
<dbReference type="AlphaFoldDB" id="A0AAV5F5Q8"/>
<evidence type="ECO:0000259" key="2">
    <source>
        <dbReference type="Pfam" id="PF07762"/>
    </source>
</evidence>
<organism evidence="3 4">
    <name type="scientific">Eleusine coracana subsp. coracana</name>
    <dbReference type="NCBI Taxonomy" id="191504"/>
    <lineage>
        <taxon>Eukaryota</taxon>
        <taxon>Viridiplantae</taxon>
        <taxon>Streptophyta</taxon>
        <taxon>Embryophyta</taxon>
        <taxon>Tracheophyta</taxon>
        <taxon>Spermatophyta</taxon>
        <taxon>Magnoliopsida</taxon>
        <taxon>Liliopsida</taxon>
        <taxon>Poales</taxon>
        <taxon>Poaceae</taxon>
        <taxon>PACMAD clade</taxon>
        <taxon>Chloridoideae</taxon>
        <taxon>Cynodonteae</taxon>
        <taxon>Eleusininae</taxon>
        <taxon>Eleusine</taxon>
    </lineage>
</organism>
<feature type="domain" description="DUF1618" evidence="2">
    <location>
        <begin position="220"/>
        <end position="367"/>
    </location>
</feature>